<accession>A0AAN1D8F4</accession>
<dbReference type="GeneID" id="56927427"/>
<dbReference type="PIRSF" id="PIRSF012560">
    <property type="entry name" value="Pullulanase"/>
    <property type="match status" value="1"/>
</dbReference>
<dbReference type="KEGG" id="ptl:AOT13_18455"/>
<name>A0AAN1D8F4_PARTM</name>
<dbReference type="InterPro" id="IPR012397">
    <property type="entry name" value="Pullulanase"/>
</dbReference>
<reference evidence="3" key="1">
    <citation type="journal article" date="2016" name="Genome Announc.">
        <title>Complete Genome Sequence of Geobacillus thermoglucosidasius NCIMB 11955, the Progenitor of a Bioethanol Production Strain.</title>
        <authorList>
            <person name="Sheng L."/>
            <person name="Zhang Y."/>
            <person name="Minton N.P."/>
        </authorList>
    </citation>
    <scope>NUCLEOTIDE SEQUENCE [LARGE SCALE GENOMIC DNA]</scope>
    <source>
        <strain evidence="3">NCIMB 11955</strain>
    </source>
</reference>
<dbReference type="EMBL" id="CP016622">
    <property type="protein sequence ID" value="ANZ31936.1"/>
    <property type="molecule type" value="Genomic_DNA"/>
</dbReference>
<protein>
    <submittedName>
        <fullName evidence="2">Glucanohydrolase</fullName>
    </submittedName>
</protein>
<sequence length="320" mass="38128">MGQLIKLQDYISRYETDVYRYTSEFIRLKKRQWEQTKEQWESNKRNDALPQLDETWEWLVEEPSLFEKMKKWFKRSSPQEEETTEAQTNRSIDGEEGLPPIVTEAKNIDELKILFLENIFQLQLKWASSTIWYESAVDKKFYYEEKLKYFLQRFPDTYLCLYKPVFLVKNAPVELDVILLSPTTTWCITFAEGAKDNIIIASSDRFWAEIINGEEKKMVNPSIALQRMGKIVADIYKQYNVDFPIKKAVINRYGYIDYRRSAFSDVHVIDKRNYEQWFSSLRKLAIPLKHAQLKAASCLLRHCSSHYDIRTDWNTDEEKV</sequence>
<gene>
    <name evidence="2" type="ORF">BCV53_18515</name>
</gene>
<organism evidence="2 3">
    <name type="scientific">Parageobacillus thermoglucosidasius</name>
    <name type="common">Geobacillus thermoglucosidasius</name>
    <dbReference type="NCBI Taxonomy" id="1426"/>
    <lineage>
        <taxon>Bacteria</taxon>
        <taxon>Bacillati</taxon>
        <taxon>Bacillota</taxon>
        <taxon>Bacilli</taxon>
        <taxon>Bacillales</taxon>
        <taxon>Anoxybacillaceae</taxon>
        <taxon>Parageobacillus</taxon>
    </lineage>
</organism>
<evidence type="ECO:0000256" key="1">
    <source>
        <dbReference type="SAM" id="MobiDB-lite"/>
    </source>
</evidence>
<dbReference type="RefSeq" id="WP_042384423.1">
    <property type="nucleotide sequence ID" value="NZ_CP012712.1"/>
</dbReference>
<keyword evidence="3" id="KW-1185">Reference proteome</keyword>
<proteinExistence type="predicted"/>
<feature type="region of interest" description="Disordered" evidence="1">
    <location>
        <begin position="76"/>
        <end position="98"/>
    </location>
</feature>
<dbReference type="AlphaFoldDB" id="A0AAN1D8F4"/>
<evidence type="ECO:0000313" key="2">
    <source>
        <dbReference type="EMBL" id="ANZ31936.1"/>
    </source>
</evidence>
<evidence type="ECO:0000313" key="3">
    <source>
        <dbReference type="Proteomes" id="UP000093052"/>
    </source>
</evidence>
<dbReference type="Proteomes" id="UP000093052">
    <property type="component" value="Chromosome"/>
</dbReference>